<reference evidence="3" key="2">
    <citation type="journal article" date="2006" name="Insect Biochem. Mol. Biol.">
        <title>An annotated catalog of salivary gland transcripts from Ixodes scapularis ticks.</title>
        <authorList>
            <person name="Ribeiro J.M."/>
            <person name="Alarcon-Chaidez F."/>
            <person name="Francischetti I.M."/>
            <person name="Mans B.J."/>
            <person name="Mather T.N."/>
            <person name="Valenzuela J.G."/>
            <person name="Wikel S.K."/>
        </authorList>
    </citation>
    <scope>NUCLEOTIDE SEQUENCE</scope>
    <source>
        <strain evidence="3">ISN-L341</strain>
        <tissue evidence="3">Salivary glands</tissue>
    </source>
</reference>
<dbReference type="Pfam" id="PF00014">
    <property type="entry name" value="Kunitz_BPTI"/>
    <property type="match status" value="1"/>
</dbReference>
<reference evidence="3" key="1">
    <citation type="submission" date="2005-05" db="EMBL/GenBank/DDBJ databases">
        <authorList>
            <person name="Tseng H.-P."/>
            <person name="Hseu T.-H."/>
            <person name="Buhler D.R."/>
            <person name="Wang W.-D."/>
            <person name="Tsai H.-L."/>
            <person name="Hu C.-H."/>
        </authorList>
    </citation>
    <scope>NUCLEOTIDE SEQUENCE</scope>
    <source>
        <strain evidence="3">ISN-L341</strain>
        <tissue evidence="3">Salivary glands</tissue>
    </source>
</reference>
<dbReference type="InterPro" id="IPR036880">
    <property type="entry name" value="Kunitz_BPTI_sf"/>
</dbReference>
<dbReference type="Gene3D" id="4.10.410.10">
    <property type="entry name" value="Pancreatic trypsin inhibitor Kunitz domain"/>
    <property type="match status" value="1"/>
</dbReference>
<accession>Q4PMQ6</accession>
<feature type="domain" description="BPTI/Kunitz inhibitor" evidence="2">
    <location>
        <begin position="38"/>
        <end position="85"/>
    </location>
</feature>
<keyword evidence="1" id="KW-0732">Signal</keyword>
<feature type="chain" id="PRO_5004241803" evidence="1">
    <location>
        <begin position="18"/>
        <end position="96"/>
    </location>
</feature>
<evidence type="ECO:0000259" key="2">
    <source>
        <dbReference type="Pfam" id="PF00014"/>
    </source>
</evidence>
<dbReference type="SUPFAM" id="SSF57362">
    <property type="entry name" value="BPTI-like"/>
    <property type="match status" value="1"/>
</dbReference>
<evidence type="ECO:0000256" key="1">
    <source>
        <dbReference type="SAM" id="SignalP"/>
    </source>
</evidence>
<sequence length="96" mass="10593">MKATFAVLCFLVAVAYALKPLTTPRPVIIDEGALNPRCVAPLDKCPGNVKIIYYYNRTSGCQQMHRGNCSDNGNYPTLQECQEYCLPAPGKQVRLA</sequence>
<dbReference type="EMBL" id="DQ066068">
    <property type="protein sequence ID" value="AAY66705.1"/>
    <property type="molecule type" value="mRNA"/>
</dbReference>
<name>Q4PMQ6_IXOSC</name>
<dbReference type="InterPro" id="IPR002223">
    <property type="entry name" value="Kunitz_BPTI"/>
</dbReference>
<dbReference type="GO" id="GO:0004867">
    <property type="term" value="F:serine-type endopeptidase inhibitor activity"/>
    <property type="evidence" value="ECO:0007669"/>
    <property type="project" value="InterPro"/>
</dbReference>
<dbReference type="AlphaFoldDB" id="Q4PMQ6"/>
<protein>
    <submittedName>
        <fullName evidence="3">Putative secreted salivary protein</fullName>
    </submittedName>
</protein>
<organism evidence="3">
    <name type="scientific">Ixodes scapularis</name>
    <name type="common">Black-legged tick</name>
    <name type="synonym">Deer tick</name>
    <dbReference type="NCBI Taxonomy" id="6945"/>
    <lineage>
        <taxon>Eukaryota</taxon>
        <taxon>Metazoa</taxon>
        <taxon>Ecdysozoa</taxon>
        <taxon>Arthropoda</taxon>
        <taxon>Chelicerata</taxon>
        <taxon>Arachnida</taxon>
        <taxon>Acari</taxon>
        <taxon>Parasitiformes</taxon>
        <taxon>Ixodida</taxon>
        <taxon>Ixodoidea</taxon>
        <taxon>Ixodidae</taxon>
        <taxon>Ixodinae</taxon>
        <taxon>Ixodes</taxon>
    </lineage>
</organism>
<evidence type="ECO:0000313" key="3">
    <source>
        <dbReference type="EMBL" id="AAY66705.1"/>
    </source>
</evidence>
<proteinExistence type="evidence at transcript level"/>
<feature type="signal peptide" evidence="1">
    <location>
        <begin position="1"/>
        <end position="17"/>
    </location>
</feature>